<dbReference type="PIRSF" id="PIRSF036990">
    <property type="entry name" value="UCP036990_CBS_BON"/>
    <property type="match status" value="1"/>
</dbReference>
<feature type="domain" description="CBS" evidence="3">
    <location>
        <begin position="7"/>
        <end position="63"/>
    </location>
</feature>
<evidence type="ECO:0008006" key="5">
    <source>
        <dbReference type="Google" id="ProtNLM"/>
    </source>
</evidence>
<accession>A0A3B0SN51</accession>
<dbReference type="AlphaFoldDB" id="A0A3B0SN51"/>
<dbReference type="InterPro" id="IPR007055">
    <property type="entry name" value="BON_dom"/>
</dbReference>
<dbReference type="SUPFAM" id="SSF54631">
    <property type="entry name" value="CBS-domain pair"/>
    <property type="match status" value="1"/>
</dbReference>
<dbReference type="InterPro" id="IPR017080">
    <property type="entry name" value="UCP036990_CBS_BON"/>
</dbReference>
<protein>
    <recommendedName>
        <fullName evidence="5">IMP dehydrogenase</fullName>
    </recommendedName>
</protein>
<gene>
    <name evidence="4" type="ORF">MNBD_ACTINO01-1503</name>
</gene>
<dbReference type="InterPro" id="IPR046342">
    <property type="entry name" value="CBS_dom_sf"/>
</dbReference>
<dbReference type="SMART" id="SM00116">
    <property type="entry name" value="CBS"/>
    <property type="match status" value="2"/>
</dbReference>
<dbReference type="Pfam" id="PF00571">
    <property type="entry name" value="CBS"/>
    <property type="match status" value="2"/>
</dbReference>
<organism evidence="4">
    <name type="scientific">hydrothermal vent metagenome</name>
    <dbReference type="NCBI Taxonomy" id="652676"/>
    <lineage>
        <taxon>unclassified sequences</taxon>
        <taxon>metagenomes</taxon>
        <taxon>ecological metagenomes</taxon>
    </lineage>
</organism>
<name>A0A3B0SN51_9ZZZZ</name>
<sequence length="203" mass="22899">MHVRDLMTTDVVAVAPTTSVRDAARMMFRYRVSGLPVVDPDDHVLGIITEGDFLAMEVERAEKGTAPETVEEVMSHSVLTVEPGLEVIEAARFMNTNDVKRVLVVEDNRMVGIISRFDIVAGFTRPDDLIEDEIREDLIRRVLFVDPETVSVEVHNGVVTLVGRIGTRTEVRLMEELTRRLDGVVDVDNRLEWRIDDTTVIDQ</sequence>
<dbReference type="CDD" id="cd04586">
    <property type="entry name" value="CBS_pair_BON_assoc"/>
    <property type="match status" value="1"/>
</dbReference>
<evidence type="ECO:0000259" key="2">
    <source>
        <dbReference type="PROSITE" id="PS50914"/>
    </source>
</evidence>
<evidence type="ECO:0000259" key="3">
    <source>
        <dbReference type="PROSITE" id="PS51371"/>
    </source>
</evidence>
<dbReference type="PANTHER" id="PTHR43080:SF2">
    <property type="entry name" value="CBS DOMAIN-CONTAINING PROTEIN"/>
    <property type="match status" value="1"/>
</dbReference>
<dbReference type="InterPro" id="IPR051257">
    <property type="entry name" value="Diverse_CBS-Domain"/>
</dbReference>
<keyword evidence="1" id="KW-0129">CBS domain</keyword>
<reference evidence="4" key="1">
    <citation type="submission" date="2018-06" db="EMBL/GenBank/DDBJ databases">
        <authorList>
            <person name="Zhirakovskaya E."/>
        </authorList>
    </citation>
    <scope>NUCLEOTIDE SEQUENCE</scope>
</reference>
<evidence type="ECO:0000313" key="4">
    <source>
        <dbReference type="EMBL" id="VAW02119.1"/>
    </source>
</evidence>
<evidence type="ECO:0000256" key="1">
    <source>
        <dbReference type="ARBA" id="ARBA00023122"/>
    </source>
</evidence>
<proteinExistence type="predicted"/>
<dbReference type="PROSITE" id="PS50914">
    <property type="entry name" value="BON"/>
    <property type="match status" value="1"/>
</dbReference>
<feature type="domain" description="CBS" evidence="3">
    <location>
        <begin position="74"/>
        <end position="129"/>
    </location>
</feature>
<dbReference type="PROSITE" id="PS51371">
    <property type="entry name" value="CBS"/>
    <property type="match status" value="2"/>
</dbReference>
<dbReference type="InterPro" id="IPR000644">
    <property type="entry name" value="CBS_dom"/>
</dbReference>
<dbReference type="Gene3D" id="3.10.580.10">
    <property type="entry name" value="CBS-domain"/>
    <property type="match status" value="1"/>
</dbReference>
<dbReference type="Pfam" id="PF04972">
    <property type="entry name" value="BON"/>
    <property type="match status" value="1"/>
</dbReference>
<dbReference type="Gene3D" id="3.30.1340.30">
    <property type="match status" value="1"/>
</dbReference>
<dbReference type="PANTHER" id="PTHR43080">
    <property type="entry name" value="CBS DOMAIN-CONTAINING PROTEIN CBSX3, MITOCHONDRIAL"/>
    <property type="match status" value="1"/>
</dbReference>
<feature type="domain" description="BON" evidence="2">
    <location>
        <begin position="126"/>
        <end position="195"/>
    </location>
</feature>
<dbReference type="EMBL" id="UOEI01000320">
    <property type="protein sequence ID" value="VAW02119.1"/>
    <property type="molecule type" value="Genomic_DNA"/>
</dbReference>